<dbReference type="WBParaSite" id="ALUE_0000072001-mRNA-1">
    <property type="protein sequence ID" value="ALUE_0000072001-mRNA-1"/>
    <property type="gene ID" value="ALUE_0000072001"/>
</dbReference>
<organism evidence="2 3">
    <name type="scientific">Ascaris lumbricoides</name>
    <name type="common">Giant roundworm</name>
    <dbReference type="NCBI Taxonomy" id="6252"/>
    <lineage>
        <taxon>Eukaryota</taxon>
        <taxon>Metazoa</taxon>
        <taxon>Ecdysozoa</taxon>
        <taxon>Nematoda</taxon>
        <taxon>Chromadorea</taxon>
        <taxon>Rhabditida</taxon>
        <taxon>Spirurina</taxon>
        <taxon>Ascaridomorpha</taxon>
        <taxon>Ascaridoidea</taxon>
        <taxon>Ascarididae</taxon>
        <taxon>Ascaris</taxon>
    </lineage>
</organism>
<protein>
    <submittedName>
        <fullName evidence="3">KASH domain-containing protein</fullName>
    </submittedName>
</protein>
<keyword evidence="1" id="KW-0812">Transmembrane</keyword>
<name>A0A0M3HGS5_ASCLU</name>
<proteinExistence type="predicted"/>
<evidence type="ECO:0000313" key="3">
    <source>
        <dbReference type="WBParaSite" id="ALUE_0000072001-mRNA-1"/>
    </source>
</evidence>
<reference evidence="3" key="1">
    <citation type="submission" date="2017-02" db="UniProtKB">
        <authorList>
            <consortium name="WormBaseParasite"/>
        </authorList>
    </citation>
    <scope>IDENTIFICATION</scope>
</reference>
<evidence type="ECO:0000313" key="2">
    <source>
        <dbReference type="Proteomes" id="UP000036681"/>
    </source>
</evidence>
<feature type="transmembrane region" description="Helical" evidence="1">
    <location>
        <begin position="27"/>
        <end position="47"/>
    </location>
</feature>
<sequence length="55" mass="5935">MNSNETTTTPTDASPIPIQPMHSALKAILILTLSIVTFLACMVCSPFPPICRSLF</sequence>
<keyword evidence="1" id="KW-0472">Membrane</keyword>
<keyword evidence="2" id="KW-1185">Reference proteome</keyword>
<evidence type="ECO:0000256" key="1">
    <source>
        <dbReference type="SAM" id="Phobius"/>
    </source>
</evidence>
<dbReference type="Proteomes" id="UP000036681">
    <property type="component" value="Unplaced"/>
</dbReference>
<keyword evidence="1" id="KW-1133">Transmembrane helix</keyword>
<accession>A0A0M3HGS5</accession>
<dbReference type="AlphaFoldDB" id="A0A0M3HGS5"/>